<dbReference type="Pfam" id="PF00270">
    <property type="entry name" value="DEAD"/>
    <property type="match status" value="1"/>
</dbReference>
<gene>
    <name evidence="6" type="ORF">DP107_10165</name>
</gene>
<dbReference type="SUPFAM" id="SSF52540">
    <property type="entry name" value="P-loop containing nucleoside triphosphate hydrolases"/>
    <property type="match status" value="1"/>
</dbReference>
<feature type="domain" description="Helicase ATP-binding" evidence="4">
    <location>
        <begin position="86"/>
        <end position="269"/>
    </location>
</feature>
<dbReference type="PANTHER" id="PTHR47957">
    <property type="entry name" value="ATP-DEPENDENT HELICASE HRQ1"/>
    <property type="match status" value="1"/>
</dbReference>
<dbReference type="Gene3D" id="3.40.50.300">
    <property type="entry name" value="P-loop containing nucleotide triphosphate hydrolases"/>
    <property type="match status" value="2"/>
</dbReference>
<accession>A0A554N9A7</accession>
<dbReference type="PANTHER" id="PTHR47957:SF3">
    <property type="entry name" value="ATP-DEPENDENT HELICASE HRQ1"/>
    <property type="match status" value="1"/>
</dbReference>
<dbReference type="PROSITE" id="PS51194">
    <property type="entry name" value="HELICASE_CTER"/>
    <property type="match status" value="1"/>
</dbReference>
<keyword evidence="2" id="KW-0067">ATP-binding</keyword>
<evidence type="ECO:0000313" key="6">
    <source>
        <dbReference type="EMBL" id="TSD13997.1"/>
    </source>
</evidence>
<comment type="caution">
    <text evidence="6">The sequence shown here is derived from an EMBL/GenBank/DDBJ whole genome shotgun (WGS) entry which is preliminary data.</text>
</comment>
<feature type="domain" description="Helicase C-terminal" evidence="5">
    <location>
        <begin position="303"/>
        <end position="492"/>
    </location>
</feature>
<dbReference type="GO" id="GO:0005524">
    <property type="term" value="F:ATP binding"/>
    <property type="evidence" value="ECO:0007669"/>
    <property type="project" value="UniProtKB-KW"/>
</dbReference>
<dbReference type="SMART" id="SM00487">
    <property type="entry name" value="DEXDc"/>
    <property type="match status" value="1"/>
</dbReference>
<evidence type="ECO:0000256" key="3">
    <source>
        <dbReference type="SAM" id="MobiDB-lite"/>
    </source>
</evidence>
<dbReference type="InParanoid" id="A0A554N9A7"/>
<evidence type="ECO:0000256" key="1">
    <source>
        <dbReference type="ARBA" id="ARBA00022741"/>
    </source>
</evidence>
<evidence type="ECO:0000256" key="2">
    <source>
        <dbReference type="ARBA" id="ARBA00022840"/>
    </source>
</evidence>
<organism evidence="6 7">
    <name type="scientific">Haloglomus irregulare</name>
    <dbReference type="NCBI Taxonomy" id="2234134"/>
    <lineage>
        <taxon>Archaea</taxon>
        <taxon>Methanobacteriati</taxon>
        <taxon>Methanobacteriota</taxon>
        <taxon>Stenosarchaea group</taxon>
        <taxon>Halobacteria</taxon>
        <taxon>Halobacteriales</taxon>
        <taxon>Natronomonadaceae</taxon>
        <taxon>Haloglomus</taxon>
    </lineage>
</organism>
<dbReference type="GO" id="GO:0036297">
    <property type="term" value="P:interstrand cross-link repair"/>
    <property type="evidence" value="ECO:0007669"/>
    <property type="project" value="TreeGrafter"/>
</dbReference>
<evidence type="ECO:0000313" key="7">
    <source>
        <dbReference type="Proteomes" id="UP000319894"/>
    </source>
</evidence>
<dbReference type="Pfam" id="PF09369">
    <property type="entry name" value="MZB"/>
    <property type="match status" value="1"/>
</dbReference>
<dbReference type="SMART" id="SM00490">
    <property type="entry name" value="HELICc"/>
    <property type="match status" value="1"/>
</dbReference>
<dbReference type="GO" id="GO:0006289">
    <property type="term" value="P:nucleotide-excision repair"/>
    <property type="evidence" value="ECO:0007669"/>
    <property type="project" value="TreeGrafter"/>
</dbReference>
<dbReference type="FunCoup" id="A0A554N9A7">
    <property type="interactions" value="104"/>
</dbReference>
<dbReference type="Proteomes" id="UP000319894">
    <property type="component" value="Unassembled WGS sequence"/>
</dbReference>
<dbReference type="InterPro" id="IPR014001">
    <property type="entry name" value="Helicase_ATP-bd"/>
</dbReference>
<dbReference type="RefSeq" id="WP_144262048.1">
    <property type="nucleotide sequence ID" value="NZ_QMDX01000005.1"/>
</dbReference>
<dbReference type="OrthoDB" id="36796at2157"/>
<reference evidence="6 7" key="1">
    <citation type="submission" date="2018-06" db="EMBL/GenBank/DDBJ databases">
        <title>Natronomonas sp. F16-60 a new haloarchaeon isolated from a solar saltern of Isla Cristina, Huelva, Spain.</title>
        <authorList>
            <person name="Duran-Viseras A."/>
            <person name="Sanchez-Porro C."/>
            <person name="Ventosa A."/>
        </authorList>
    </citation>
    <scope>NUCLEOTIDE SEQUENCE [LARGE SCALE GENOMIC DNA]</scope>
    <source>
        <strain evidence="6 7">F16-60</strain>
    </source>
</reference>
<keyword evidence="6" id="KW-0378">Hydrolase</keyword>
<name>A0A554N9A7_9EURY</name>
<protein>
    <submittedName>
        <fullName evidence="6">DEAD/DEAH box helicase</fullName>
    </submittedName>
</protein>
<dbReference type="InterPro" id="IPR001650">
    <property type="entry name" value="Helicase_C-like"/>
</dbReference>
<dbReference type="InterPro" id="IPR027417">
    <property type="entry name" value="P-loop_NTPase"/>
</dbReference>
<dbReference type="InterPro" id="IPR018973">
    <property type="entry name" value="MZB"/>
</dbReference>
<keyword evidence="7" id="KW-1185">Reference proteome</keyword>
<dbReference type="GO" id="GO:0043138">
    <property type="term" value="F:3'-5' DNA helicase activity"/>
    <property type="evidence" value="ECO:0007669"/>
    <property type="project" value="TreeGrafter"/>
</dbReference>
<keyword evidence="6" id="KW-0347">Helicase</keyword>
<dbReference type="Pfam" id="PF00271">
    <property type="entry name" value="Helicase_C"/>
    <property type="match status" value="1"/>
</dbReference>
<dbReference type="EMBL" id="QMDX01000005">
    <property type="protein sequence ID" value="TSD13997.1"/>
    <property type="molecule type" value="Genomic_DNA"/>
</dbReference>
<feature type="region of interest" description="Disordered" evidence="3">
    <location>
        <begin position="1"/>
        <end position="41"/>
    </location>
</feature>
<proteinExistence type="predicted"/>
<dbReference type="CDD" id="cd18797">
    <property type="entry name" value="SF2_C_Hrq"/>
    <property type="match status" value="1"/>
</dbReference>
<keyword evidence="1" id="KW-0547">Nucleotide-binding</keyword>
<dbReference type="GO" id="GO:0003676">
    <property type="term" value="F:nucleic acid binding"/>
    <property type="evidence" value="ECO:0007669"/>
    <property type="project" value="InterPro"/>
</dbReference>
<dbReference type="CDD" id="cd17923">
    <property type="entry name" value="DEXHc_Hrq1-like"/>
    <property type="match status" value="1"/>
</dbReference>
<evidence type="ECO:0000259" key="5">
    <source>
        <dbReference type="PROSITE" id="PS51194"/>
    </source>
</evidence>
<evidence type="ECO:0000259" key="4">
    <source>
        <dbReference type="PROSITE" id="PS51192"/>
    </source>
</evidence>
<dbReference type="PROSITE" id="PS51192">
    <property type="entry name" value="HELICASE_ATP_BIND_1"/>
    <property type="match status" value="1"/>
</dbReference>
<dbReference type="AlphaFoldDB" id="A0A554N9A7"/>
<dbReference type="InterPro" id="IPR011545">
    <property type="entry name" value="DEAD/DEAH_box_helicase_dom"/>
</dbReference>
<sequence>MTDETPPPDRPDAARTDGGVGSPQRTAEVLSESALEASYPEYRDQVRHSEHLEERDGDTVPAEAVLRPELAARLEYDLFTHQAEGLDHLADGNNVVATTSTSSGKTWIYALQMARNHLDDPDATALCLFPMKALARDQEEALTTKLRHDWDLDPFIGTYDGDTRSERKQRIRREANVVLTNPAGLNVYLPRHNRDRGWHRFYSNLELVVIDEGHEYSGVTGTHVAFILRRLRRVLEHYDADPQYVMTTATIGNPAEHATRLTGADYAVVDEDGSPRGARDIVLWEPPLDESAIDADAADPMADFEQARRSTGAESASVVAHLATNDVQTLQFCSARQGTEIAAKQIVQAAGDHPSDRYVTTDPYHAGLGKTERRAVETKLKEGAVDAVPTTNALELGIDIGSVDATVTSSYPGTKQSFWQQVGRAGRGTSDALSVMVGGVDAMDSYIFENPGYLFADDEVEDAVVSVDNDRVFADHLLAAASERPLRAEDVEFLGDEARFREMVGMWQAAGLLEETASLDAGGVTYTGPRRPQDRISMYGTGGTEFTVVCRDGDIDHDPVARERAYRDYHEGALFLHAGQQYEVVEVDEEGHHPTITVAETDTREYTQTASTKEIRDLTVRDHTPLSGAYDRYYGEGTVRIRYDNYLVRDVFSGEVVRGPLPTGAPPMDLRTELMWVALPPGHLGATVDRLDGDLLQPTDRSERDGAVPQEEERYTYGGGIHAAEHGIIQLAPLELMIDNADIGGLSTLSHPHGTIQGPVWFVHDGIDGGIGFSKAIYEHFDTLAERTREHIADCECGRRRGCPMCVMSEHCGNNNDPLDTLTGSMILEDVLDAMDGE</sequence>